<evidence type="ECO:0000313" key="2">
    <source>
        <dbReference type="EMBL" id="GBP49612.1"/>
    </source>
</evidence>
<feature type="region of interest" description="Disordered" evidence="1">
    <location>
        <begin position="34"/>
        <end position="53"/>
    </location>
</feature>
<name>A0A4C1WGI9_EUMVA</name>
<accession>A0A4C1WGI9</accession>
<reference evidence="2 3" key="1">
    <citation type="journal article" date="2019" name="Commun. Biol.">
        <title>The bagworm genome reveals a unique fibroin gene that provides high tensile strength.</title>
        <authorList>
            <person name="Kono N."/>
            <person name="Nakamura H."/>
            <person name="Ohtoshi R."/>
            <person name="Tomita M."/>
            <person name="Numata K."/>
            <person name="Arakawa K."/>
        </authorList>
    </citation>
    <scope>NUCLEOTIDE SEQUENCE [LARGE SCALE GENOMIC DNA]</scope>
</reference>
<gene>
    <name evidence="2" type="ORF">EVAR_37394_1</name>
</gene>
<feature type="compositionally biased region" description="Polar residues" evidence="1">
    <location>
        <begin position="39"/>
        <end position="53"/>
    </location>
</feature>
<dbReference type="EMBL" id="BGZK01000549">
    <property type="protein sequence ID" value="GBP49612.1"/>
    <property type="molecule type" value="Genomic_DNA"/>
</dbReference>
<organism evidence="2 3">
    <name type="scientific">Eumeta variegata</name>
    <name type="common">Bagworm moth</name>
    <name type="synonym">Eumeta japonica</name>
    <dbReference type="NCBI Taxonomy" id="151549"/>
    <lineage>
        <taxon>Eukaryota</taxon>
        <taxon>Metazoa</taxon>
        <taxon>Ecdysozoa</taxon>
        <taxon>Arthropoda</taxon>
        <taxon>Hexapoda</taxon>
        <taxon>Insecta</taxon>
        <taxon>Pterygota</taxon>
        <taxon>Neoptera</taxon>
        <taxon>Endopterygota</taxon>
        <taxon>Lepidoptera</taxon>
        <taxon>Glossata</taxon>
        <taxon>Ditrysia</taxon>
        <taxon>Tineoidea</taxon>
        <taxon>Psychidae</taxon>
        <taxon>Oiketicinae</taxon>
        <taxon>Eumeta</taxon>
    </lineage>
</organism>
<protein>
    <submittedName>
        <fullName evidence="2">Uncharacterized protein</fullName>
    </submittedName>
</protein>
<dbReference type="AlphaFoldDB" id="A0A4C1WGI9"/>
<evidence type="ECO:0000313" key="3">
    <source>
        <dbReference type="Proteomes" id="UP000299102"/>
    </source>
</evidence>
<evidence type="ECO:0000256" key="1">
    <source>
        <dbReference type="SAM" id="MobiDB-lite"/>
    </source>
</evidence>
<proteinExistence type="predicted"/>
<comment type="caution">
    <text evidence="2">The sequence shown here is derived from an EMBL/GenBank/DDBJ whole genome shotgun (WGS) entry which is preliminary data.</text>
</comment>
<sequence length="169" mass="18896">MRGTQCAKVGERDELATDRCAADDDGLTSACLLEENDSDTPTNGQTDNESITQGLLLKSRTVQKKNRKKNPLRKQKGYNELHHQIFTALVSHSRRPASSLSCRRFIQISAQSLRRFFIFRLSRNLPWPPTAAPYDLYPLAYSISPRDTSAGRLCNRSGLRAARVGDDAS</sequence>
<dbReference type="Proteomes" id="UP000299102">
    <property type="component" value="Unassembled WGS sequence"/>
</dbReference>
<keyword evidence="3" id="KW-1185">Reference proteome</keyword>